<protein>
    <submittedName>
        <fullName evidence="2">Uncharacterized protein</fullName>
    </submittedName>
</protein>
<dbReference type="InterPro" id="IPR019734">
    <property type="entry name" value="TPR_rpt"/>
</dbReference>
<sequence>MRIVLALLLPTLLLHPAISQAHTQAGAGDRDQLLPVQASRRPDAAASQAEAQRLLDALARAPDAGAAAVIEAQVRRLWAARASPAAALLVQRAARNMEARAYAEAVEDLDAAITLQADDPRSWILRGQAQAALGDRRAGALDLREALRLEPRQFDALLALSTLQQDSGDLVGALHSLEAAMKINPRMAGGEARLRDLRRRALGDST</sequence>
<evidence type="ECO:0000313" key="2">
    <source>
        <dbReference type="EMBL" id="APT56782.1"/>
    </source>
</evidence>
<gene>
    <name evidence="2" type="ORF">RGI145_06355</name>
</gene>
<dbReference type="Gene3D" id="1.25.40.10">
    <property type="entry name" value="Tetratricopeptide repeat domain"/>
    <property type="match status" value="2"/>
</dbReference>
<dbReference type="KEGG" id="rgi:RGI145_06355"/>
<dbReference type="InterPro" id="IPR011990">
    <property type="entry name" value="TPR-like_helical_dom_sf"/>
</dbReference>
<accession>A0A1L7ADC4</accession>
<dbReference type="AlphaFoldDB" id="A0A1L7ADC4"/>
<dbReference type="EMBL" id="CP015583">
    <property type="protein sequence ID" value="APT56782.1"/>
    <property type="molecule type" value="Genomic_DNA"/>
</dbReference>
<dbReference type="SMART" id="SM00028">
    <property type="entry name" value="TPR"/>
    <property type="match status" value="3"/>
</dbReference>
<evidence type="ECO:0000313" key="3">
    <source>
        <dbReference type="Proteomes" id="UP000185494"/>
    </source>
</evidence>
<dbReference type="RefSeq" id="WP_075797710.1">
    <property type="nucleotide sequence ID" value="NZ_CP015583.1"/>
</dbReference>
<dbReference type="Proteomes" id="UP000185494">
    <property type="component" value="Chromosome 1"/>
</dbReference>
<dbReference type="eggNOG" id="COG0457">
    <property type="taxonomic scope" value="Bacteria"/>
</dbReference>
<reference evidence="2 3" key="1">
    <citation type="submission" date="2016-05" db="EMBL/GenBank/DDBJ databases">
        <title>Complete Genome and Methylome Analysis of Psychrotrophic Bacterial Isolates from Antarctic Lake Untersee.</title>
        <authorList>
            <person name="Fomenkov A."/>
            <person name="Akimov V.N."/>
            <person name="Vasilyeva L.V."/>
            <person name="Andersen D."/>
            <person name="Vincze T."/>
            <person name="Roberts R.J."/>
        </authorList>
    </citation>
    <scope>NUCLEOTIDE SEQUENCE [LARGE SCALE GENOMIC DNA]</scope>
    <source>
        <strain evidence="2 3">U14-5</strain>
    </source>
</reference>
<proteinExistence type="predicted"/>
<evidence type="ECO:0000256" key="1">
    <source>
        <dbReference type="SAM" id="SignalP"/>
    </source>
</evidence>
<dbReference type="STRING" id="257708.RGI145_06355"/>
<dbReference type="SUPFAM" id="SSF48452">
    <property type="entry name" value="TPR-like"/>
    <property type="match status" value="1"/>
</dbReference>
<keyword evidence="1" id="KW-0732">Signal</keyword>
<feature type="signal peptide" evidence="1">
    <location>
        <begin position="1"/>
        <end position="21"/>
    </location>
</feature>
<feature type="chain" id="PRO_5013244956" evidence="1">
    <location>
        <begin position="22"/>
        <end position="206"/>
    </location>
</feature>
<organism evidence="2 3">
    <name type="scientific">Roseomonas gilardii</name>
    <dbReference type="NCBI Taxonomy" id="257708"/>
    <lineage>
        <taxon>Bacteria</taxon>
        <taxon>Pseudomonadati</taxon>
        <taxon>Pseudomonadota</taxon>
        <taxon>Alphaproteobacteria</taxon>
        <taxon>Acetobacterales</taxon>
        <taxon>Roseomonadaceae</taxon>
        <taxon>Roseomonas</taxon>
    </lineage>
</organism>
<name>A0A1L7ADC4_9PROT</name>